<dbReference type="SUPFAM" id="SSF54106">
    <property type="entry name" value="LysM domain"/>
    <property type="match status" value="1"/>
</dbReference>
<dbReference type="InterPro" id="IPR053214">
    <property type="entry name" value="LysM12-like"/>
</dbReference>
<keyword evidence="2" id="KW-0843">Virulence</keyword>
<dbReference type="GO" id="GO:0008061">
    <property type="term" value="F:chitin binding"/>
    <property type="evidence" value="ECO:0007669"/>
    <property type="project" value="UniProtKB-KW"/>
</dbReference>
<organism evidence="6 7">
    <name type="scientific">Penicillium cf. griseofulvum</name>
    <dbReference type="NCBI Taxonomy" id="2972120"/>
    <lineage>
        <taxon>Eukaryota</taxon>
        <taxon>Fungi</taxon>
        <taxon>Dikarya</taxon>
        <taxon>Ascomycota</taxon>
        <taxon>Pezizomycotina</taxon>
        <taxon>Eurotiomycetes</taxon>
        <taxon>Eurotiomycetidae</taxon>
        <taxon>Eurotiales</taxon>
        <taxon>Aspergillaceae</taxon>
        <taxon>Penicillium</taxon>
    </lineage>
</organism>
<dbReference type="InterPro" id="IPR036861">
    <property type="entry name" value="Endochitinase-like_sf"/>
</dbReference>
<dbReference type="AlphaFoldDB" id="A0A9W9MS79"/>
<feature type="region of interest" description="Disordered" evidence="3">
    <location>
        <begin position="157"/>
        <end position="220"/>
    </location>
</feature>
<dbReference type="SUPFAM" id="SSF57016">
    <property type="entry name" value="Plant lectins/antimicrobial peptides"/>
    <property type="match status" value="1"/>
</dbReference>
<feature type="chain" id="PRO_5040923749" evidence="4">
    <location>
        <begin position="23"/>
        <end position="359"/>
    </location>
</feature>
<accession>A0A9W9MS79</accession>
<gene>
    <name evidence="6" type="ORF">N7472_002810</name>
</gene>
<evidence type="ECO:0000256" key="4">
    <source>
        <dbReference type="SAM" id="SignalP"/>
    </source>
</evidence>
<dbReference type="InterPro" id="IPR057277">
    <property type="entry name" value="LysM_C"/>
</dbReference>
<dbReference type="Proteomes" id="UP001150879">
    <property type="component" value="Unassembled WGS sequence"/>
</dbReference>
<dbReference type="Pfam" id="PF25139">
    <property type="entry name" value="LysM14_C"/>
    <property type="match status" value="1"/>
</dbReference>
<sequence length="359" mass="39773">MSFRTDLLALWLLLIHMTTATAPKPTKDGFCFKYIIQGYDTCSLIAKKHSITEADIESFNKDTWAWLGCDRLYQGDFICLSAGKPPMPMALPQATCGPQVPGTVRPAKWADLAGMNPCPSSKCCAFWGQCGVSELYCQNYRAPPAGPTATVKCATEAPKSLPSQSNGAKSKSDSKSKSNSKSNSKSKSDSKSKSTTKADTKVTTTRTKPTSTTKKKWTPEPTVSQYPWKAPWEMTMYSELGCEGDYYHLEGYNKKFLDDKGCLAIHGGLNSKFTETGVTCKWWTDGSLTWKNCDAGTLKKPKSWVVKNGYCKVFSKADCDCSDNWSLFYLPEGCTNTTRKDHTPQWEALQCSIDGRKWP</sequence>
<evidence type="ECO:0000313" key="7">
    <source>
        <dbReference type="Proteomes" id="UP001150879"/>
    </source>
</evidence>
<keyword evidence="4" id="KW-0732">Signal</keyword>
<keyword evidence="7" id="KW-1185">Reference proteome</keyword>
<name>A0A9W9MS79_9EURO</name>
<feature type="compositionally biased region" description="Low complexity" evidence="3">
    <location>
        <begin position="201"/>
        <end position="212"/>
    </location>
</feature>
<feature type="signal peptide" evidence="4">
    <location>
        <begin position="1"/>
        <end position="22"/>
    </location>
</feature>
<keyword evidence="1" id="KW-0147">Chitin-binding</keyword>
<reference evidence="6" key="2">
    <citation type="journal article" date="2023" name="IMA Fungus">
        <title>Comparative genomic study of the Penicillium genus elucidates a diverse pangenome and 15 lateral gene transfer events.</title>
        <authorList>
            <person name="Petersen C."/>
            <person name="Sorensen T."/>
            <person name="Nielsen M.R."/>
            <person name="Sondergaard T.E."/>
            <person name="Sorensen J.L."/>
            <person name="Fitzpatrick D.A."/>
            <person name="Frisvad J.C."/>
            <person name="Nielsen K.L."/>
        </authorList>
    </citation>
    <scope>NUCLEOTIDE SEQUENCE</scope>
    <source>
        <strain evidence="6">IBT 16849</strain>
    </source>
</reference>
<evidence type="ECO:0000256" key="2">
    <source>
        <dbReference type="ARBA" id="ARBA00023026"/>
    </source>
</evidence>
<evidence type="ECO:0000256" key="1">
    <source>
        <dbReference type="ARBA" id="ARBA00022669"/>
    </source>
</evidence>
<dbReference type="Gene3D" id="3.10.350.10">
    <property type="entry name" value="LysM domain"/>
    <property type="match status" value="1"/>
</dbReference>
<dbReference type="SMART" id="SM00257">
    <property type="entry name" value="LysM"/>
    <property type="match status" value="1"/>
</dbReference>
<dbReference type="CDD" id="cd00118">
    <property type="entry name" value="LysM"/>
    <property type="match status" value="1"/>
</dbReference>
<feature type="domain" description="LysM" evidence="5">
    <location>
        <begin position="32"/>
        <end position="80"/>
    </location>
</feature>
<dbReference type="InterPro" id="IPR036779">
    <property type="entry name" value="LysM_dom_sf"/>
</dbReference>
<dbReference type="PROSITE" id="PS51782">
    <property type="entry name" value="LYSM"/>
    <property type="match status" value="1"/>
</dbReference>
<feature type="compositionally biased region" description="Basic and acidic residues" evidence="3">
    <location>
        <begin position="186"/>
        <end position="200"/>
    </location>
</feature>
<evidence type="ECO:0000313" key="6">
    <source>
        <dbReference type="EMBL" id="KAJ5206362.1"/>
    </source>
</evidence>
<evidence type="ECO:0000259" key="5">
    <source>
        <dbReference type="PROSITE" id="PS51782"/>
    </source>
</evidence>
<dbReference type="PANTHER" id="PTHR47700:SF2">
    <property type="entry name" value="CHITINASE"/>
    <property type="match status" value="1"/>
</dbReference>
<dbReference type="EMBL" id="JAPQKP010000002">
    <property type="protein sequence ID" value="KAJ5206362.1"/>
    <property type="molecule type" value="Genomic_DNA"/>
</dbReference>
<proteinExistence type="predicted"/>
<reference evidence="6" key="1">
    <citation type="submission" date="2022-11" db="EMBL/GenBank/DDBJ databases">
        <authorList>
            <person name="Petersen C."/>
        </authorList>
    </citation>
    <scope>NUCLEOTIDE SEQUENCE</scope>
    <source>
        <strain evidence="6">IBT 16849</strain>
    </source>
</reference>
<evidence type="ECO:0000256" key="3">
    <source>
        <dbReference type="SAM" id="MobiDB-lite"/>
    </source>
</evidence>
<protein>
    <submittedName>
        <fullName evidence="6">Peptidoglycan-binding Lysin subgroup</fullName>
    </submittedName>
</protein>
<dbReference type="PANTHER" id="PTHR47700">
    <property type="entry name" value="V CHITINASE, PUTATIVE (AFU_ORTHOLOGUE AFUA_6G13720)-RELATED"/>
    <property type="match status" value="1"/>
</dbReference>
<comment type="caution">
    <text evidence="6">The sequence shown here is derived from an EMBL/GenBank/DDBJ whole genome shotgun (WGS) entry which is preliminary data.</text>
</comment>
<dbReference type="InterPro" id="IPR018392">
    <property type="entry name" value="LysM"/>
</dbReference>